<organism evidence="2 3">
    <name type="scientific">Frigidibacter mobilis</name>
    <dbReference type="NCBI Taxonomy" id="1335048"/>
    <lineage>
        <taxon>Bacteria</taxon>
        <taxon>Pseudomonadati</taxon>
        <taxon>Pseudomonadota</taxon>
        <taxon>Alphaproteobacteria</taxon>
        <taxon>Rhodobacterales</taxon>
        <taxon>Paracoccaceae</taxon>
        <taxon>Frigidibacter</taxon>
    </lineage>
</organism>
<accession>A0A159Z1N3</accession>
<evidence type="ECO:0000259" key="1">
    <source>
        <dbReference type="Pfam" id="PF12697"/>
    </source>
</evidence>
<keyword evidence="3" id="KW-1185">Reference proteome</keyword>
<protein>
    <submittedName>
        <fullName evidence="2">Esterase</fullName>
    </submittedName>
</protein>
<reference evidence="2 3" key="1">
    <citation type="submission" date="2015-09" db="EMBL/GenBank/DDBJ databases">
        <title>Complete genome sequence of Defluviimonas alba cai42t isolated from an oilfield in Xinjiang.</title>
        <authorList>
            <person name="Geng S."/>
            <person name="Pan X."/>
            <person name="Wu X."/>
        </authorList>
    </citation>
    <scope>NUCLEOTIDE SEQUENCE [LARGE SCALE GENOMIC DNA]</scope>
    <source>
        <strain evidence="3">cai42</strain>
    </source>
</reference>
<dbReference type="EMBL" id="CP012661">
    <property type="protein sequence ID" value="AMY68866.1"/>
    <property type="molecule type" value="Genomic_DNA"/>
</dbReference>
<dbReference type="PANTHER" id="PTHR37017:SF11">
    <property type="entry name" value="ESTERASE_LIPASE_THIOESTERASE DOMAIN-CONTAINING PROTEIN"/>
    <property type="match status" value="1"/>
</dbReference>
<dbReference type="InterPro" id="IPR052897">
    <property type="entry name" value="Sec-Metab_Biosynth_Hydrolase"/>
</dbReference>
<dbReference type="AlphaFoldDB" id="A0A159Z1N3"/>
<dbReference type="InterPro" id="IPR029058">
    <property type="entry name" value="AB_hydrolase_fold"/>
</dbReference>
<dbReference type="PATRIC" id="fig|1335048.3.peg.1679"/>
<dbReference type="Gene3D" id="3.40.50.1820">
    <property type="entry name" value="alpha/beta hydrolase"/>
    <property type="match status" value="1"/>
</dbReference>
<dbReference type="RefSeq" id="WP_066812039.1">
    <property type="nucleotide sequence ID" value="NZ_CP012661.1"/>
</dbReference>
<sequence length="236" mass="25258">MSVYVLVHGAFHGGWCFDLLRERLEAEGHTVFAPTLSGVGERLHLAGTASINLATHIAEIADLIRFRDLEDVVLCGHSYGVMVAAGVADAWSDKIRTVVYLDGMIPENGDTLFSILPSVVEAFLAQAAANGGLHVSPFPAAAFGVAEKHQAWVDSKLTTHPLACFTQAISLTGAYKSVPRKLLIYNTTDIGIPTNIPQTYEAQRGVETVQVFPLPGGHDLMIDAVDALSDILLSHA</sequence>
<proteinExistence type="predicted"/>
<dbReference type="Proteomes" id="UP000076128">
    <property type="component" value="Chromosome"/>
</dbReference>
<evidence type="ECO:0000313" key="3">
    <source>
        <dbReference type="Proteomes" id="UP000076128"/>
    </source>
</evidence>
<name>A0A159Z1N3_9RHOB</name>
<dbReference type="PANTHER" id="PTHR37017">
    <property type="entry name" value="AB HYDROLASE-1 DOMAIN-CONTAINING PROTEIN-RELATED"/>
    <property type="match status" value="1"/>
</dbReference>
<dbReference type="SUPFAM" id="SSF53474">
    <property type="entry name" value="alpha/beta-Hydrolases"/>
    <property type="match status" value="1"/>
</dbReference>
<gene>
    <name evidence="2" type="ORF">AKL17_1614</name>
</gene>
<dbReference type="Pfam" id="PF12697">
    <property type="entry name" value="Abhydrolase_6"/>
    <property type="match status" value="1"/>
</dbReference>
<dbReference type="STRING" id="1335048.AKL17_1614"/>
<evidence type="ECO:0000313" key="2">
    <source>
        <dbReference type="EMBL" id="AMY68866.1"/>
    </source>
</evidence>
<dbReference type="OrthoDB" id="9814966at2"/>
<feature type="domain" description="AB hydrolase-1" evidence="1">
    <location>
        <begin position="5"/>
        <end position="229"/>
    </location>
</feature>
<dbReference type="InterPro" id="IPR000073">
    <property type="entry name" value="AB_hydrolase_1"/>
</dbReference>
<dbReference type="KEGG" id="daa:AKL17_1614"/>